<evidence type="ECO:0000313" key="7">
    <source>
        <dbReference type="Proteomes" id="UP000813463"/>
    </source>
</evidence>
<accession>A0A9R0HW81</accession>
<name>A0A9R0HW81_SPIOL</name>
<keyword evidence="8" id="KW-0418">Kinase</keyword>
<protein>
    <submittedName>
        <fullName evidence="8">Probable inactive leucine-rich repeat receptor kinase XIAO</fullName>
    </submittedName>
</protein>
<dbReference type="InterPro" id="IPR032675">
    <property type="entry name" value="LRR_dom_sf"/>
</dbReference>
<evidence type="ECO:0000256" key="1">
    <source>
        <dbReference type="ARBA" id="ARBA00004370"/>
    </source>
</evidence>
<dbReference type="AlphaFoldDB" id="A0A9R0HW81"/>
<keyword evidence="2" id="KW-0433">Leucine-rich repeat</keyword>
<sequence length="414" mass="45585">MAHNENQKMSYYLFMAVILAIFRSISVHSITLSTEVDVLRALKEGIDPNSIPSNSFISSWDFALDPCESTGAHFLGILCSIPEDNNSTSRITILDLDGVGYDGFLTSDIGNLTELTILNLSRNKFRGPVPDSVTKLSKLTSLVMSDNFFTGSLPLGLRRLKRIQELDISRNKLTGLIPTWLTNFRSLESLKMASNGFSGRIPNLAGLWQLHTLDLSSNQLFGILPQLPTSLRTLSLSHNVLSGSIHSIYELINLKMLDLSDNRFSGRIRGIVSLPQVVSLNLSVNWFTELQVPKFAGESTHLEVIDVQENRLTGHLPANLATMEKLTAIYLSHNQLSGPIPKSFGVRLGAPWRHVFFNHNFLVGGVPAEFSVLKAKVTGSLAHNCLKCPKNVTMCNGGQRPAPECAGQSVQFLQ</sequence>
<dbReference type="InterPro" id="IPR053213">
    <property type="entry name" value="RLP29"/>
</dbReference>
<feature type="transmembrane region" description="Helical" evidence="6">
    <location>
        <begin position="12"/>
        <end position="30"/>
    </location>
</feature>
<dbReference type="Proteomes" id="UP000813463">
    <property type="component" value="Chromosome 3"/>
</dbReference>
<dbReference type="Pfam" id="PF00560">
    <property type="entry name" value="LRR_1"/>
    <property type="match status" value="6"/>
</dbReference>
<keyword evidence="5 6" id="KW-0472">Membrane</keyword>
<keyword evidence="3" id="KW-0732">Signal</keyword>
<dbReference type="GO" id="GO:0016020">
    <property type="term" value="C:membrane"/>
    <property type="evidence" value="ECO:0007669"/>
    <property type="project" value="UniProtKB-SubCell"/>
</dbReference>
<dbReference type="PANTHER" id="PTHR48009:SF7">
    <property type="entry name" value="LEUCINE-RICH REPEAT (LRR) FAMILY PROTEIN"/>
    <property type="match status" value="1"/>
</dbReference>
<proteinExistence type="predicted"/>
<dbReference type="InterPro" id="IPR001611">
    <property type="entry name" value="Leu-rich_rpt"/>
</dbReference>
<dbReference type="GeneID" id="110777914"/>
<keyword evidence="4" id="KW-0677">Repeat</keyword>
<evidence type="ECO:0000256" key="6">
    <source>
        <dbReference type="SAM" id="Phobius"/>
    </source>
</evidence>
<comment type="subcellular location">
    <subcellularLocation>
        <location evidence="1">Membrane</location>
    </subcellularLocation>
</comment>
<dbReference type="OrthoDB" id="676979at2759"/>
<gene>
    <name evidence="8" type="primary">LOC110777914</name>
</gene>
<dbReference type="PRINTS" id="PR00019">
    <property type="entry name" value="LEURICHRPT"/>
</dbReference>
<reference evidence="7" key="1">
    <citation type="journal article" date="2021" name="Nat. Commun.">
        <title>Genomic analyses provide insights into spinach domestication and the genetic basis of agronomic traits.</title>
        <authorList>
            <person name="Cai X."/>
            <person name="Sun X."/>
            <person name="Xu C."/>
            <person name="Sun H."/>
            <person name="Wang X."/>
            <person name="Ge C."/>
            <person name="Zhang Z."/>
            <person name="Wang Q."/>
            <person name="Fei Z."/>
            <person name="Jiao C."/>
            <person name="Wang Q."/>
        </authorList>
    </citation>
    <scope>NUCLEOTIDE SEQUENCE [LARGE SCALE GENOMIC DNA]</scope>
    <source>
        <strain evidence="7">cv. Varoflay</strain>
    </source>
</reference>
<organism evidence="7 8">
    <name type="scientific">Spinacia oleracea</name>
    <name type="common">Spinach</name>
    <dbReference type="NCBI Taxonomy" id="3562"/>
    <lineage>
        <taxon>Eukaryota</taxon>
        <taxon>Viridiplantae</taxon>
        <taxon>Streptophyta</taxon>
        <taxon>Embryophyta</taxon>
        <taxon>Tracheophyta</taxon>
        <taxon>Spermatophyta</taxon>
        <taxon>Magnoliopsida</taxon>
        <taxon>eudicotyledons</taxon>
        <taxon>Gunneridae</taxon>
        <taxon>Pentapetalae</taxon>
        <taxon>Caryophyllales</taxon>
        <taxon>Chenopodiaceae</taxon>
        <taxon>Chenopodioideae</taxon>
        <taxon>Anserineae</taxon>
        <taxon>Spinacia</taxon>
    </lineage>
</organism>
<dbReference type="PANTHER" id="PTHR48009">
    <property type="entry name" value="LEUCINE-RICH REPEAT (LRR) FAMILY PROTEIN"/>
    <property type="match status" value="1"/>
</dbReference>
<keyword evidence="8" id="KW-0808">Transferase</keyword>
<dbReference type="GO" id="GO:0016301">
    <property type="term" value="F:kinase activity"/>
    <property type="evidence" value="ECO:0007669"/>
    <property type="project" value="UniProtKB-KW"/>
</dbReference>
<evidence type="ECO:0000313" key="8">
    <source>
        <dbReference type="RefSeq" id="XP_021838186.1"/>
    </source>
</evidence>
<keyword evidence="6" id="KW-0812">Transmembrane</keyword>
<keyword evidence="8" id="KW-0675">Receptor</keyword>
<dbReference type="Pfam" id="PF13855">
    <property type="entry name" value="LRR_8"/>
    <property type="match status" value="1"/>
</dbReference>
<dbReference type="PROSITE" id="PS51450">
    <property type="entry name" value="LRR"/>
    <property type="match status" value="2"/>
</dbReference>
<dbReference type="FunFam" id="3.80.10.10:FF:000400">
    <property type="entry name" value="Nuclear pore complex protein NUP107"/>
    <property type="match status" value="1"/>
</dbReference>
<dbReference type="Gene3D" id="3.80.10.10">
    <property type="entry name" value="Ribonuclease Inhibitor"/>
    <property type="match status" value="3"/>
</dbReference>
<evidence type="ECO:0000256" key="3">
    <source>
        <dbReference type="ARBA" id="ARBA00022729"/>
    </source>
</evidence>
<dbReference type="SUPFAM" id="SSF52058">
    <property type="entry name" value="L domain-like"/>
    <property type="match status" value="1"/>
</dbReference>
<evidence type="ECO:0000256" key="2">
    <source>
        <dbReference type="ARBA" id="ARBA00022614"/>
    </source>
</evidence>
<evidence type="ECO:0000256" key="4">
    <source>
        <dbReference type="ARBA" id="ARBA00022737"/>
    </source>
</evidence>
<dbReference type="KEGG" id="soe:110777914"/>
<evidence type="ECO:0000256" key="5">
    <source>
        <dbReference type="ARBA" id="ARBA00023136"/>
    </source>
</evidence>
<dbReference type="RefSeq" id="XP_021838186.1">
    <property type="nucleotide sequence ID" value="XM_021982494.2"/>
</dbReference>
<keyword evidence="6" id="KW-1133">Transmembrane helix</keyword>
<reference evidence="8" key="2">
    <citation type="submission" date="2025-08" db="UniProtKB">
        <authorList>
            <consortium name="RefSeq"/>
        </authorList>
    </citation>
    <scope>IDENTIFICATION</scope>
    <source>
        <tissue evidence="8">Leaf</tissue>
    </source>
</reference>
<keyword evidence="7" id="KW-1185">Reference proteome</keyword>